<keyword evidence="6" id="KW-1185">Reference proteome</keyword>
<dbReference type="InterPro" id="IPR003106">
    <property type="entry name" value="Leu_zip_homeo"/>
</dbReference>
<dbReference type="PANTHER" id="PTHR24326">
    <property type="entry name" value="HOMEOBOX-LEUCINE ZIPPER PROTEIN"/>
    <property type="match status" value="1"/>
</dbReference>
<gene>
    <name evidence="5" type="ORF">J5N97_005135</name>
</gene>
<dbReference type="Gene3D" id="1.10.10.60">
    <property type="entry name" value="Homeodomain-like"/>
    <property type="match status" value="1"/>
</dbReference>
<comment type="similarity">
    <text evidence="3">Belongs to the HD-ZIP homeobox family. Class I subfamily.</text>
</comment>
<evidence type="ECO:0000256" key="1">
    <source>
        <dbReference type="ARBA" id="ARBA00023015"/>
    </source>
</evidence>
<dbReference type="InterPro" id="IPR045224">
    <property type="entry name" value="HDZip_class_I_plant"/>
</dbReference>
<dbReference type="GO" id="GO:0045893">
    <property type="term" value="P:positive regulation of DNA-templated transcription"/>
    <property type="evidence" value="ECO:0007669"/>
    <property type="project" value="TreeGrafter"/>
</dbReference>
<name>A0A9D5HS37_9LILI</name>
<evidence type="ECO:0000313" key="6">
    <source>
        <dbReference type="Proteomes" id="UP001085076"/>
    </source>
</evidence>
<comment type="subcellular location">
    <subcellularLocation>
        <location evidence="3">Nucleus</location>
    </subcellularLocation>
</comment>
<evidence type="ECO:0000256" key="3">
    <source>
        <dbReference type="RuleBase" id="RU369038"/>
    </source>
</evidence>
<keyword evidence="3" id="KW-0539">Nucleus</keyword>
<comment type="caution">
    <text evidence="5">The sequence shown here is derived from an EMBL/GenBank/DDBJ whole genome shotgun (WGS) entry which is preliminary data.</text>
</comment>
<dbReference type="AlphaFoldDB" id="A0A9D5HS37"/>
<evidence type="ECO:0000256" key="2">
    <source>
        <dbReference type="ARBA" id="ARBA00023163"/>
    </source>
</evidence>
<keyword evidence="1 3" id="KW-0805">Transcription regulation</keyword>
<dbReference type="EMBL" id="JAGGNH010000001">
    <property type="protein sequence ID" value="KAJ0986779.1"/>
    <property type="molecule type" value="Genomic_DNA"/>
</dbReference>
<evidence type="ECO:0000259" key="4">
    <source>
        <dbReference type="Pfam" id="PF02183"/>
    </source>
</evidence>
<keyword evidence="3" id="KW-0371">Homeobox</keyword>
<proteinExistence type="inferred from homology"/>
<accession>A0A9D5HS37</accession>
<dbReference type="PANTHER" id="PTHR24326:SF497">
    <property type="entry name" value="HOMEOBOX-LEUCINE ZIPPER PROTEIN HAT5"/>
    <property type="match status" value="1"/>
</dbReference>
<comment type="function">
    <text evidence="3">Transcription factor.</text>
</comment>
<reference evidence="5" key="2">
    <citation type="journal article" date="2022" name="Hortic Res">
        <title>The genome of Dioscorea zingiberensis sheds light on the biosynthesis, origin and evolution of the medicinally important diosgenin saponins.</title>
        <authorList>
            <person name="Li Y."/>
            <person name="Tan C."/>
            <person name="Li Z."/>
            <person name="Guo J."/>
            <person name="Li S."/>
            <person name="Chen X."/>
            <person name="Wang C."/>
            <person name="Dai X."/>
            <person name="Yang H."/>
            <person name="Song W."/>
            <person name="Hou L."/>
            <person name="Xu J."/>
            <person name="Tong Z."/>
            <person name="Xu A."/>
            <person name="Yuan X."/>
            <person name="Wang W."/>
            <person name="Yang Q."/>
            <person name="Chen L."/>
            <person name="Sun Z."/>
            <person name="Wang K."/>
            <person name="Pan B."/>
            <person name="Chen J."/>
            <person name="Bao Y."/>
            <person name="Liu F."/>
            <person name="Qi X."/>
            <person name="Gang D.R."/>
            <person name="Wen J."/>
            <person name="Li J."/>
        </authorList>
    </citation>
    <scope>NUCLEOTIDE SEQUENCE</scope>
    <source>
        <strain evidence="5">Dzin_1.0</strain>
    </source>
</reference>
<dbReference type="GO" id="GO:0043565">
    <property type="term" value="F:sequence-specific DNA binding"/>
    <property type="evidence" value="ECO:0007669"/>
    <property type="project" value="InterPro"/>
</dbReference>
<dbReference type="OrthoDB" id="6159439at2759"/>
<dbReference type="Pfam" id="PF02183">
    <property type="entry name" value="HALZ"/>
    <property type="match status" value="1"/>
</dbReference>
<sequence length="244" mass="26712">MLGVVAGVDDGVGKRQRPFLHAAGRALGRGVLRRAAAGEEAPPLLPDQVRLLERSFEAENKLEPERKTELARQLMATTASGRVVPEPPRARWKTKQLERDFDRLKSSYDSLLADRDSPGRTTTASRSQVAALLEKLQAKEAAPGNAGAKQDAYAAEVMEEKVPVKAEDRVSIGSGNSAVVDGERHQLVDSSGRSPTSMRNIREDAASVEKKMMAVTTLQLCCLRRSPPTGARPWSAWLGWYIWN</sequence>
<dbReference type="Proteomes" id="UP001085076">
    <property type="component" value="Miscellaneous, Linkage group lg01"/>
</dbReference>
<feature type="domain" description="Leucine zipper homeobox-associated" evidence="4">
    <location>
        <begin position="95"/>
        <end position="136"/>
    </location>
</feature>
<keyword evidence="2 3" id="KW-0804">Transcription</keyword>
<dbReference type="GO" id="GO:0000981">
    <property type="term" value="F:DNA-binding transcription factor activity, RNA polymerase II-specific"/>
    <property type="evidence" value="ECO:0007669"/>
    <property type="project" value="UniProtKB-UniRule"/>
</dbReference>
<organism evidence="5 6">
    <name type="scientific">Dioscorea zingiberensis</name>
    <dbReference type="NCBI Taxonomy" id="325984"/>
    <lineage>
        <taxon>Eukaryota</taxon>
        <taxon>Viridiplantae</taxon>
        <taxon>Streptophyta</taxon>
        <taxon>Embryophyta</taxon>
        <taxon>Tracheophyta</taxon>
        <taxon>Spermatophyta</taxon>
        <taxon>Magnoliopsida</taxon>
        <taxon>Liliopsida</taxon>
        <taxon>Dioscoreales</taxon>
        <taxon>Dioscoreaceae</taxon>
        <taxon>Dioscorea</taxon>
    </lineage>
</organism>
<evidence type="ECO:0000313" key="5">
    <source>
        <dbReference type="EMBL" id="KAJ0986779.1"/>
    </source>
</evidence>
<protein>
    <recommendedName>
        <fullName evidence="3">Homeobox-leucine zipper protein</fullName>
    </recommendedName>
    <alternativeName>
        <fullName evidence="3">HD-ZIP protein</fullName>
    </alternativeName>
    <alternativeName>
        <fullName evidence="3">Homeodomain transcription factor</fullName>
    </alternativeName>
</protein>
<reference evidence="5" key="1">
    <citation type="submission" date="2021-03" db="EMBL/GenBank/DDBJ databases">
        <authorList>
            <person name="Li Z."/>
            <person name="Yang C."/>
        </authorList>
    </citation>
    <scope>NUCLEOTIDE SEQUENCE</scope>
    <source>
        <strain evidence="5">Dzin_1.0</strain>
        <tissue evidence="5">Leaf</tissue>
    </source>
</reference>
<keyword evidence="3" id="KW-0238">DNA-binding</keyword>
<dbReference type="GO" id="GO:0005634">
    <property type="term" value="C:nucleus"/>
    <property type="evidence" value="ECO:0007669"/>
    <property type="project" value="UniProtKB-SubCell"/>
</dbReference>